<keyword evidence="2" id="KW-1185">Reference proteome</keyword>
<reference evidence="1" key="1">
    <citation type="submission" date="2021-06" db="EMBL/GenBank/DDBJ databases">
        <authorList>
            <person name="Kallberg Y."/>
            <person name="Tangrot J."/>
            <person name="Rosling A."/>
        </authorList>
    </citation>
    <scope>NUCLEOTIDE SEQUENCE</scope>
    <source>
        <strain evidence="1">UK204</strain>
    </source>
</reference>
<protein>
    <submittedName>
        <fullName evidence="1">5953_t:CDS:1</fullName>
    </submittedName>
</protein>
<dbReference type="AlphaFoldDB" id="A0A9N8ZPT7"/>
<comment type="caution">
    <text evidence="1">The sequence shown here is derived from an EMBL/GenBank/DDBJ whole genome shotgun (WGS) entry which is preliminary data.</text>
</comment>
<accession>A0A9N8ZPT7</accession>
<dbReference type="Proteomes" id="UP000789570">
    <property type="component" value="Unassembled WGS sequence"/>
</dbReference>
<dbReference type="EMBL" id="CAJVPQ010000700">
    <property type="protein sequence ID" value="CAG8503541.1"/>
    <property type="molecule type" value="Genomic_DNA"/>
</dbReference>
<evidence type="ECO:0000313" key="2">
    <source>
        <dbReference type="Proteomes" id="UP000789570"/>
    </source>
</evidence>
<name>A0A9N8ZPT7_9GLOM</name>
<proteinExistence type="predicted"/>
<organism evidence="1 2">
    <name type="scientific">Funneliformis caledonium</name>
    <dbReference type="NCBI Taxonomy" id="1117310"/>
    <lineage>
        <taxon>Eukaryota</taxon>
        <taxon>Fungi</taxon>
        <taxon>Fungi incertae sedis</taxon>
        <taxon>Mucoromycota</taxon>
        <taxon>Glomeromycotina</taxon>
        <taxon>Glomeromycetes</taxon>
        <taxon>Glomerales</taxon>
        <taxon>Glomeraceae</taxon>
        <taxon>Funneliformis</taxon>
    </lineage>
</organism>
<gene>
    <name evidence="1" type="ORF">FCALED_LOCUS3829</name>
</gene>
<evidence type="ECO:0000313" key="1">
    <source>
        <dbReference type="EMBL" id="CAG8503541.1"/>
    </source>
</evidence>
<sequence length="45" mass="5484">MYEKTIPGAYFYNFMVYTIILTQNYPKKEVVLFVFKRLNSKEIEI</sequence>